<evidence type="ECO:0000313" key="2">
    <source>
        <dbReference type="Proteomes" id="UP000193642"/>
    </source>
</evidence>
<keyword evidence="2" id="KW-1185">Reference proteome</keyword>
<organism evidence="1 2">
    <name type="scientific">Rhizoclosmatium globosum</name>
    <dbReference type="NCBI Taxonomy" id="329046"/>
    <lineage>
        <taxon>Eukaryota</taxon>
        <taxon>Fungi</taxon>
        <taxon>Fungi incertae sedis</taxon>
        <taxon>Chytridiomycota</taxon>
        <taxon>Chytridiomycota incertae sedis</taxon>
        <taxon>Chytridiomycetes</taxon>
        <taxon>Chytridiales</taxon>
        <taxon>Chytriomycetaceae</taxon>
        <taxon>Rhizoclosmatium</taxon>
    </lineage>
</organism>
<dbReference type="OrthoDB" id="870at2759"/>
<sequence>MDSLFIINSAAGTPLIEKHCKGDSGPAARQAVALFYDAIARSAKLRTVPVAANALTAVTSPNTINLNNINQLASTASAAAVSAAATTTAAAASALNSLSSHIPLSQT</sequence>
<dbReference type="AlphaFoldDB" id="A0A1Y2CT05"/>
<accession>A0A1Y2CT05</accession>
<name>A0A1Y2CT05_9FUNG</name>
<dbReference type="EMBL" id="MCGO01000008">
    <property type="protein sequence ID" value="ORY50026.1"/>
    <property type="molecule type" value="Genomic_DNA"/>
</dbReference>
<protein>
    <submittedName>
        <fullName evidence="1">Uncharacterized protein</fullName>
    </submittedName>
</protein>
<evidence type="ECO:0000313" key="1">
    <source>
        <dbReference type="EMBL" id="ORY50026.1"/>
    </source>
</evidence>
<dbReference type="Proteomes" id="UP000193642">
    <property type="component" value="Unassembled WGS sequence"/>
</dbReference>
<gene>
    <name evidence="1" type="ORF">BCR33DRAFT_781535</name>
</gene>
<reference evidence="1 2" key="1">
    <citation type="submission" date="2016-07" db="EMBL/GenBank/DDBJ databases">
        <title>Pervasive Adenine N6-methylation of Active Genes in Fungi.</title>
        <authorList>
            <consortium name="DOE Joint Genome Institute"/>
            <person name="Mondo S.J."/>
            <person name="Dannebaum R.O."/>
            <person name="Kuo R.C."/>
            <person name="Labutti K."/>
            <person name="Haridas S."/>
            <person name="Kuo A."/>
            <person name="Salamov A."/>
            <person name="Ahrendt S.R."/>
            <person name="Lipzen A."/>
            <person name="Sullivan W."/>
            <person name="Andreopoulos W.B."/>
            <person name="Clum A."/>
            <person name="Lindquist E."/>
            <person name="Daum C."/>
            <person name="Ramamoorthy G.K."/>
            <person name="Gryganskyi A."/>
            <person name="Culley D."/>
            <person name="Magnuson J.K."/>
            <person name="James T.Y."/>
            <person name="O'Malley M.A."/>
            <person name="Stajich J.E."/>
            <person name="Spatafora J.W."/>
            <person name="Visel A."/>
            <person name="Grigoriev I.V."/>
        </authorList>
    </citation>
    <scope>NUCLEOTIDE SEQUENCE [LARGE SCALE GENOMIC DNA]</scope>
    <source>
        <strain evidence="1 2">JEL800</strain>
    </source>
</reference>
<proteinExistence type="predicted"/>
<comment type="caution">
    <text evidence="1">The sequence shown here is derived from an EMBL/GenBank/DDBJ whole genome shotgun (WGS) entry which is preliminary data.</text>
</comment>